<evidence type="ECO:0000313" key="2">
    <source>
        <dbReference type="EMBL" id="BAT13672.1"/>
    </source>
</evidence>
<dbReference type="Proteomes" id="UP000059680">
    <property type="component" value="Chromosome 11"/>
</dbReference>
<reference evidence="2 3" key="2">
    <citation type="journal article" date="2013" name="Plant Cell Physiol.">
        <title>Rice Annotation Project Database (RAP-DB): an integrative and interactive database for rice genomics.</title>
        <authorList>
            <person name="Sakai H."/>
            <person name="Lee S.S."/>
            <person name="Tanaka T."/>
            <person name="Numa H."/>
            <person name="Kim J."/>
            <person name="Kawahara Y."/>
            <person name="Wakimoto H."/>
            <person name="Yang C.C."/>
            <person name="Iwamoto M."/>
            <person name="Abe T."/>
            <person name="Yamada Y."/>
            <person name="Muto A."/>
            <person name="Inokuchi H."/>
            <person name="Ikemura T."/>
            <person name="Matsumoto T."/>
            <person name="Sasaki T."/>
            <person name="Itoh T."/>
        </authorList>
    </citation>
    <scope>NUCLEOTIDE SEQUENCE [LARGE SCALE GENOMIC DNA]</scope>
    <source>
        <strain evidence="3">cv. Nipponbare</strain>
    </source>
</reference>
<reference evidence="2 3" key="3">
    <citation type="journal article" date="2013" name="Rice">
        <title>Improvement of the Oryza sativa Nipponbare reference genome using next generation sequence and optical map data.</title>
        <authorList>
            <person name="Kawahara Y."/>
            <person name="de la Bastide M."/>
            <person name="Hamilton J.P."/>
            <person name="Kanamori H."/>
            <person name="McCombie W.R."/>
            <person name="Ouyang S."/>
            <person name="Schwartz D.C."/>
            <person name="Tanaka T."/>
            <person name="Wu J."/>
            <person name="Zhou S."/>
            <person name="Childs K.L."/>
            <person name="Davidson R.M."/>
            <person name="Lin H."/>
            <person name="Quesada-Ocampo L."/>
            <person name="Vaillancourt B."/>
            <person name="Sakai H."/>
            <person name="Lee S.S."/>
            <person name="Kim J."/>
            <person name="Numa H."/>
            <person name="Itoh T."/>
            <person name="Buell C.R."/>
            <person name="Matsumoto T."/>
        </authorList>
    </citation>
    <scope>NUCLEOTIDE SEQUENCE [LARGE SCALE GENOMIC DNA]</scope>
    <source>
        <strain evidence="3">cv. Nipponbare</strain>
    </source>
</reference>
<keyword evidence="3" id="KW-1185">Reference proteome</keyword>
<accession>A0A0P0Y1C8</accession>
<name>A0A0P0Y1C8_ORYSJ</name>
<organism evidence="2 3">
    <name type="scientific">Oryza sativa subsp. japonica</name>
    <name type="common">Rice</name>
    <dbReference type="NCBI Taxonomy" id="39947"/>
    <lineage>
        <taxon>Eukaryota</taxon>
        <taxon>Viridiplantae</taxon>
        <taxon>Streptophyta</taxon>
        <taxon>Embryophyta</taxon>
        <taxon>Tracheophyta</taxon>
        <taxon>Spermatophyta</taxon>
        <taxon>Magnoliopsida</taxon>
        <taxon>Liliopsida</taxon>
        <taxon>Poales</taxon>
        <taxon>Poaceae</taxon>
        <taxon>BOP clade</taxon>
        <taxon>Oryzoideae</taxon>
        <taxon>Oryzeae</taxon>
        <taxon>Oryzinae</taxon>
        <taxon>Oryza</taxon>
        <taxon>Oryza sativa</taxon>
    </lineage>
</organism>
<dbReference type="AlphaFoldDB" id="A0A0P0Y1C8"/>
<dbReference type="PaxDb" id="39947-A0A0P0Y1C8"/>
<sequence>MTPRESLRQPLRFPTPPRMPPPRRRVDPPPCSEGALLGRCRPVRRPYPNPSMSEAIVGSLVFSGKIRVLRKSRKFRLA</sequence>
<reference evidence="3" key="1">
    <citation type="journal article" date="2005" name="Nature">
        <title>The map-based sequence of the rice genome.</title>
        <authorList>
            <consortium name="International rice genome sequencing project (IRGSP)"/>
            <person name="Matsumoto T."/>
            <person name="Wu J."/>
            <person name="Kanamori H."/>
            <person name="Katayose Y."/>
            <person name="Fujisawa M."/>
            <person name="Namiki N."/>
            <person name="Mizuno H."/>
            <person name="Yamamoto K."/>
            <person name="Antonio B.A."/>
            <person name="Baba T."/>
            <person name="Sakata K."/>
            <person name="Nagamura Y."/>
            <person name="Aoki H."/>
            <person name="Arikawa K."/>
            <person name="Arita K."/>
            <person name="Bito T."/>
            <person name="Chiden Y."/>
            <person name="Fujitsuka N."/>
            <person name="Fukunaka R."/>
            <person name="Hamada M."/>
            <person name="Harada C."/>
            <person name="Hayashi A."/>
            <person name="Hijishita S."/>
            <person name="Honda M."/>
            <person name="Hosokawa S."/>
            <person name="Ichikawa Y."/>
            <person name="Idonuma A."/>
            <person name="Iijima M."/>
            <person name="Ikeda M."/>
            <person name="Ikeno M."/>
            <person name="Ito K."/>
            <person name="Ito S."/>
            <person name="Ito T."/>
            <person name="Ito Y."/>
            <person name="Ito Y."/>
            <person name="Iwabuchi A."/>
            <person name="Kamiya K."/>
            <person name="Karasawa W."/>
            <person name="Kurita K."/>
            <person name="Katagiri S."/>
            <person name="Kikuta A."/>
            <person name="Kobayashi H."/>
            <person name="Kobayashi N."/>
            <person name="Machita K."/>
            <person name="Maehara T."/>
            <person name="Masukawa M."/>
            <person name="Mizubayashi T."/>
            <person name="Mukai Y."/>
            <person name="Nagasaki H."/>
            <person name="Nagata Y."/>
            <person name="Naito S."/>
            <person name="Nakashima M."/>
            <person name="Nakama Y."/>
            <person name="Nakamichi Y."/>
            <person name="Nakamura M."/>
            <person name="Meguro A."/>
            <person name="Negishi M."/>
            <person name="Ohta I."/>
            <person name="Ohta T."/>
            <person name="Okamoto M."/>
            <person name="Ono N."/>
            <person name="Saji S."/>
            <person name="Sakaguchi M."/>
            <person name="Sakai K."/>
            <person name="Shibata M."/>
            <person name="Shimokawa T."/>
            <person name="Song J."/>
            <person name="Takazaki Y."/>
            <person name="Terasawa K."/>
            <person name="Tsugane M."/>
            <person name="Tsuji K."/>
            <person name="Ueda S."/>
            <person name="Waki K."/>
            <person name="Yamagata H."/>
            <person name="Yamamoto M."/>
            <person name="Yamamoto S."/>
            <person name="Yamane H."/>
            <person name="Yoshiki S."/>
            <person name="Yoshihara R."/>
            <person name="Yukawa K."/>
            <person name="Zhong H."/>
            <person name="Yano M."/>
            <person name="Yuan Q."/>
            <person name="Ouyang S."/>
            <person name="Liu J."/>
            <person name="Jones K.M."/>
            <person name="Gansberger K."/>
            <person name="Moffat K."/>
            <person name="Hill J."/>
            <person name="Bera J."/>
            <person name="Fadrosh D."/>
            <person name="Jin S."/>
            <person name="Johri S."/>
            <person name="Kim M."/>
            <person name="Overton L."/>
            <person name="Reardon M."/>
            <person name="Tsitrin T."/>
            <person name="Vuong H."/>
            <person name="Weaver B."/>
            <person name="Ciecko A."/>
            <person name="Tallon L."/>
            <person name="Jackson J."/>
            <person name="Pai G."/>
            <person name="Aken S.V."/>
            <person name="Utterback T."/>
            <person name="Reidmuller S."/>
            <person name="Feldblyum T."/>
            <person name="Hsiao J."/>
            <person name="Zismann V."/>
            <person name="Iobst S."/>
            <person name="de Vazeille A.R."/>
            <person name="Buell C.R."/>
            <person name="Ying K."/>
            <person name="Li Y."/>
            <person name="Lu T."/>
            <person name="Huang Y."/>
            <person name="Zhao Q."/>
            <person name="Feng Q."/>
            <person name="Zhang L."/>
            <person name="Zhu J."/>
            <person name="Weng Q."/>
            <person name="Mu J."/>
            <person name="Lu Y."/>
            <person name="Fan D."/>
            <person name="Liu Y."/>
            <person name="Guan J."/>
            <person name="Zhang Y."/>
            <person name="Yu S."/>
            <person name="Liu X."/>
            <person name="Zhang Y."/>
            <person name="Hong G."/>
            <person name="Han B."/>
            <person name="Choisne N."/>
            <person name="Demange N."/>
            <person name="Orjeda G."/>
            <person name="Samain S."/>
            <person name="Cattolico L."/>
            <person name="Pelletier E."/>
            <person name="Couloux A."/>
            <person name="Segurens B."/>
            <person name="Wincker P."/>
            <person name="D'Hont A."/>
            <person name="Scarpelli C."/>
            <person name="Weissenbach J."/>
            <person name="Salanoubat M."/>
            <person name="Quetier F."/>
            <person name="Yu Y."/>
            <person name="Kim H.R."/>
            <person name="Rambo T."/>
            <person name="Currie J."/>
            <person name="Collura K."/>
            <person name="Luo M."/>
            <person name="Yang T."/>
            <person name="Ammiraju J.S.S."/>
            <person name="Engler F."/>
            <person name="Soderlund C."/>
            <person name="Wing R.A."/>
            <person name="Palmer L.E."/>
            <person name="de la Bastide M."/>
            <person name="Spiegel L."/>
            <person name="Nascimento L."/>
            <person name="Zutavern T."/>
            <person name="O'Shaughnessy A."/>
            <person name="Dike S."/>
            <person name="Dedhia N."/>
            <person name="Preston R."/>
            <person name="Balija V."/>
            <person name="McCombie W.R."/>
            <person name="Chow T."/>
            <person name="Chen H."/>
            <person name="Chung M."/>
            <person name="Chen C."/>
            <person name="Shaw J."/>
            <person name="Wu H."/>
            <person name="Hsiao K."/>
            <person name="Chao Y."/>
            <person name="Chu M."/>
            <person name="Cheng C."/>
            <person name="Hour A."/>
            <person name="Lee P."/>
            <person name="Lin S."/>
            <person name="Lin Y."/>
            <person name="Liou J."/>
            <person name="Liu S."/>
            <person name="Hsing Y."/>
            <person name="Raghuvanshi S."/>
            <person name="Mohanty A."/>
            <person name="Bharti A.K."/>
            <person name="Gaur A."/>
            <person name="Gupta V."/>
            <person name="Kumar D."/>
            <person name="Ravi V."/>
            <person name="Vij S."/>
            <person name="Kapur A."/>
            <person name="Khurana P."/>
            <person name="Khurana P."/>
            <person name="Khurana J.P."/>
            <person name="Tyagi A.K."/>
            <person name="Gaikwad K."/>
            <person name="Singh A."/>
            <person name="Dalal V."/>
            <person name="Srivastava S."/>
            <person name="Dixit A."/>
            <person name="Pal A.K."/>
            <person name="Ghazi I.A."/>
            <person name="Yadav M."/>
            <person name="Pandit A."/>
            <person name="Bhargava A."/>
            <person name="Sureshbabu K."/>
            <person name="Batra K."/>
            <person name="Sharma T.R."/>
            <person name="Mohapatra T."/>
            <person name="Singh N.K."/>
            <person name="Messing J."/>
            <person name="Nelson A.B."/>
            <person name="Fuks G."/>
            <person name="Kavchok S."/>
            <person name="Keizer G."/>
            <person name="Linton E."/>
            <person name="Llaca V."/>
            <person name="Song R."/>
            <person name="Tanyolac B."/>
            <person name="Young S."/>
            <person name="Ho-Il K."/>
            <person name="Hahn J.H."/>
            <person name="Sangsakoo G."/>
            <person name="Vanavichit A."/>
            <person name="de Mattos Luiz.A.T."/>
            <person name="Zimmer P.D."/>
            <person name="Malone G."/>
            <person name="Dellagostin O."/>
            <person name="de Oliveira A.C."/>
            <person name="Bevan M."/>
            <person name="Bancroft I."/>
            <person name="Minx P."/>
            <person name="Cordum H."/>
            <person name="Wilson R."/>
            <person name="Cheng Z."/>
            <person name="Jin W."/>
            <person name="Jiang J."/>
            <person name="Leong S.A."/>
            <person name="Iwama H."/>
            <person name="Gojobori T."/>
            <person name="Itoh T."/>
            <person name="Niimura Y."/>
            <person name="Fujii Y."/>
            <person name="Habara T."/>
            <person name="Sakai H."/>
            <person name="Sato Y."/>
            <person name="Wilson G."/>
            <person name="Kumar K."/>
            <person name="McCouch S."/>
            <person name="Juretic N."/>
            <person name="Hoen D."/>
            <person name="Wright S."/>
            <person name="Bruskiewich R."/>
            <person name="Bureau T."/>
            <person name="Miyao A."/>
            <person name="Hirochika H."/>
            <person name="Nishikawa T."/>
            <person name="Kadowaki K."/>
            <person name="Sugiura M."/>
            <person name="Burr B."/>
            <person name="Sasaki T."/>
        </authorList>
    </citation>
    <scope>NUCLEOTIDE SEQUENCE [LARGE SCALE GENOMIC DNA]</scope>
    <source>
        <strain evidence="3">cv. Nipponbare</strain>
    </source>
</reference>
<dbReference type="EMBL" id="AP014967">
    <property type="protein sequence ID" value="BAT13672.1"/>
    <property type="molecule type" value="Genomic_DNA"/>
</dbReference>
<dbReference type="InParanoid" id="A0A0P0Y1C8"/>
<evidence type="ECO:0000313" key="3">
    <source>
        <dbReference type="Proteomes" id="UP000059680"/>
    </source>
</evidence>
<dbReference type="Gramene" id="Os11t0298200-00">
    <property type="protein sequence ID" value="Os11t0298200-00"/>
    <property type="gene ID" value="Os11g0298200"/>
</dbReference>
<proteinExistence type="predicted"/>
<gene>
    <name evidence="2" type="ordered locus">Os11g0298200</name>
    <name evidence="2" type="ORF">OSNPB_110298200</name>
</gene>
<evidence type="ECO:0000256" key="1">
    <source>
        <dbReference type="SAM" id="MobiDB-lite"/>
    </source>
</evidence>
<feature type="region of interest" description="Disordered" evidence="1">
    <location>
        <begin position="1"/>
        <end position="33"/>
    </location>
</feature>
<protein>
    <submittedName>
        <fullName evidence="2">Os11g0298200 protein</fullName>
    </submittedName>
</protein>